<dbReference type="PANTHER" id="PTHR46085">
    <property type="entry name" value="ARFGAP/RECO-RELATED"/>
    <property type="match status" value="1"/>
</dbReference>
<feature type="region of interest" description="Disordered" evidence="2">
    <location>
        <begin position="327"/>
        <end position="367"/>
    </location>
</feature>
<dbReference type="GeneID" id="112291458"/>
<dbReference type="RefSeq" id="XP_073394529.1">
    <property type="nucleotide sequence ID" value="XM_073538428.1"/>
</dbReference>
<evidence type="ECO:0000256" key="2">
    <source>
        <dbReference type="SAM" id="MobiDB-lite"/>
    </source>
</evidence>
<feature type="region of interest" description="Disordered" evidence="2">
    <location>
        <begin position="118"/>
        <end position="239"/>
    </location>
</feature>
<dbReference type="Gramene" id="Pp3c1_39920V3.7">
    <property type="protein sequence ID" value="Pp3c1_39920V3.7"/>
    <property type="gene ID" value="Pp3c1_39920"/>
</dbReference>
<dbReference type="eggNOG" id="KOG0702">
    <property type="taxonomic scope" value="Eukaryota"/>
</dbReference>
<dbReference type="RefSeq" id="XP_073394527.1">
    <property type="nucleotide sequence ID" value="XM_073538426.1"/>
</dbReference>
<dbReference type="GO" id="GO:0008270">
    <property type="term" value="F:zinc ion binding"/>
    <property type="evidence" value="ECO:0007669"/>
    <property type="project" value="UniProtKB-KW"/>
</dbReference>
<dbReference type="RefSeq" id="XP_024394687.1">
    <property type="nucleotide sequence ID" value="XM_024538919.2"/>
</dbReference>
<feature type="compositionally biased region" description="Basic and acidic residues" evidence="2">
    <location>
        <begin position="198"/>
        <end position="207"/>
    </location>
</feature>
<name>A9T4H1_PHYPA</name>
<reference evidence="4 5" key="1">
    <citation type="journal article" date="2008" name="Science">
        <title>The Physcomitrella genome reveals evolutionary insights into the conquest of land by plants.</title>
        <authorList>
            <person name="Rensing S."/>
            <person name="Lang D."/>
            <person name="Zimmer A."/>
            <person name="Terry A."/>
            <person name="Salamov A."/>
            <person name="Shapiro H."/>
            <person name="Nishiyama T."/>
            <person name="Perroud P.-F."/>
            <person name="Lindquist E."/>
            <person name="Kamisugi Y."/>
            <person name="Tanahashi T."/>
            <person name="Sakakibara K."/>
            <person name="Fujita T."/>
            <person name="Oishi K."/>
            <person name="Shin-I T."/>
            <person name="Kuroki Y."/>
            <person name="Toyoda A."/>
            <person name="Suzuki Y."/>
            <person name="Hashimoto A."/>
            <person name="Yamaguchi K."/>
            <person name="Sugano A."/>
            <person name="Kohara Y."/>
            <person name="Fujiyama A."/>
            <person name="Anterola A."/>
            <person name="Aoki S."/>
            <person name="Ashton N."/>
            <person name="Barbazuk W.B."/>
            <person name="Barker E."/>
            <person name="Bennetzen J."/>
            <person name="Bezanilla M."/>
            <person name="Blankenship R."/>
            <person name="Cho S.H."/>
            <person name="Dutcher S."/>
            <person name="Estelle M."/>
            <person name="Fawcett J.A."/>
            <person name="Gundlach H."/>
            <person name="Hanada K."/>
            <person name="Heyl A."/>
            <person name="Hicks K.A."/>
            <person name="Hugh J."/>
            <person name="Lohr M."/>
            <person name="Mayer K."/>
            <person name="Melkozernov A."/>
            <person name="Murata T."/>
            <person name="Nelson D."/>
            <person name="Pils B."/>
            <person name="Prigge M."/>
            <person name="Reiss B."/>
            <person name="Renner T."/>
            <person name="Rombauts S."/>
            <person name="Rushton P."/>
            <person name="Sanderfoot A."/>
            <person name="Schween G."/>
            <person name="Shiu S.-H."/>
            <person name="Stueber K."/>
            <person name="Theodoulou F.L."/>
            <person name="Tu H."/>
            <person name="Van de Peer Y."/>
            <person name="Verrier P.J."/>
            <person name="Waters E."/>
            <person name="Wood A."/>
            <person name="Yang L."/>
            <person name="Cove D."/>
            <person name="Cuming A."/>
            <person name="Hasebe M."/>
            <person name="Lucas S."/>
            <person name="Mishler D.B."/>
            <person name="Reski R."/>
            <person name="Grigoriev I."/>
            <person name="Quatrano R.S."/>
            <person name="Boore J.L."/>
        </authorList>
    </citation>
    <scope>NUCLEOTIDE SEQUENCE [LARGE SCALE GENOMIC DNA]</scope>
    <source>
        <strain evidence="4 5">cv. Gransden 2004</strain>
    </source>
</reference>
<evidence type="ECO:0000256" key="1">
    <source>
        <dbReference type="PROSITE-ProRule" id="PRU00288"/>
    </source>
</evidence>
<sequence length="668" mass="73182">MGSRKEDERNEATIRRLLKLPENKRCINCNSVGPQYVCTTFCTFVCTQCSGIHREFSHRIKSISMAKFAAAEVSALQAGGNERARQFFFKSMAQNTLPDSGSPDQLRKFIERVYEKRLYAGDRPPSPQQEETAVDSPRLHSNMEGPPNLRRLSVEDHLGKHSFNKRNSDFGKLGSPRSIGSPKSLGSPRAVPRPTRLSYDDRDERLEMQSQKSCGRESRTLSRPVSFRDFDSTPPPPQSITDILGDVPGLRVEVFKNSNDVATDSPRVSQGSSVGARKAWQSQSFGAVGDDRVTPVTLAHKRINSASLINIGEGNGATGISHVEDPFPGAPQSTSSNNDNWATFSTTPTLATPAGSPSLKSEDSAWADPGWVKQTSTLDTWSSFESSSASQETPKQERFTAISRSVSQSSSGFEPSPRHRRQVPQDFFATSFEAVNLPNSETHPNQQVQTMFHPQISDDTLESDRTTGQQGGLSGSSENFQVQCLQTQAKSLAPAPASSSVLAISEYQIQHQPQIRLQPLEQPQQMPVQTPITLQRSRNPFDDDFEDDSSTSLASSAVIGNSLQFPSMDSLQAALLPTMQPQASRTHVASPEWGHSFSQFTELTTPSESFKFGPNETASPFQMPLFTMQPNASGGYMPTHSMVAEAPYPGNQFYTHNVVLPAGGNPFA</sequence>
<dbReference type="Gene3D" id="1.10.220.150">
    <property type="entry name" value="Arf GTPase activating protein"/>
    <property type="match status" value="1"/>
</dbReference>
<dbReference type="SMART" id="SM00105">
    <property type="entry name" value="ArfGap"/>
    <property type="match status" value="1"/>
</dbReference>
<dbReference type="InterPro" id="IPR001164">
    <property type="entry name" value="ArfGAP_dom"/>
</dbReference>
<gene>
    <name evidence="4" type="primary">LOC112291458</name>
</gene>
<evidence type="ECO:0000313" key="5">
    <source>
        <dbReference type="Proteomes" id="UP000006727"/>
    </source>
</evidence>
<reference evidence="4 5" key="2">
    <citation type="journal article" date="2018" name="Plant J.">
        <title>The Physcomitrella patens chromosome-scale assembly reveals moss genome structure and evolution.</title>
        <authorList>
            <person name="Lang D."/>
            <person name="Ullrich K.K."/>
            <person name="Murat F."/>
            <person name="Fuchs J."/>
            <person name="Jenkins J."/>
            <person name="Haas F.B."/>
            <person name="Piednoel M."/>
            <person name="Gundlach H."/>
            <person name="Van Bel M."/>
            <person name="Meyberg R."/>
            <person name="Vives C."/>
            <person name="Morata J."/>
            <person name="Symeonidi A."/>
            <person name="Hiss M."/>
            <person name="Muchero W."/>
            <person name="Kamisugi Y."/>
            <person name="Saleh O."/>
            <person name="Blanc G."/>
            <person name="Decker E.L."/>
            <person name="van Gessel N."/>
            <person name="Grimwood J."/>
            <person name="Hayes R.D."/>
            <person name="Graham S.W."/>
            <person name="Gunter L.E."/>
            <person name="McDaniel S.F."/>
            <person name="Hoernstein S.N.W."/>
            <person name="Larsson A."/>
            <person name="Li F.W."/>
            <person name="Perroud P.F."/>
            <person name="Phillips J."/>
            <person name="Ranjan P."/>
            <person name="Rokshar D.S."/>
            <person name="Rothfels C.J."/>
            <person name="Schneider L."/>
            <person name="Shu S."/>
            <person name="Stevenson D.W."/>
            <person name="Thummler F."/>
            <person name="Tillich M."/>
            <person name="Villarreal Aguilar J.C."/>
            <person name="Widiez T."/>
            <person name="Wong G.K."/>
            <person name="Wymore A."/>
            <person name="Zhang Y."/>
            <person name="Zimmer A.D."/>
            <person name="Quatrano R.S."/>
            <person name="Mayer K.F.X."/>
            <person name="Goodstein D."/>
            <person name="Casacuberta J.M."/>
            <person name="Vandepoele K."/>
            <person name="Reski R."/>
            <person name="Cuming A.C."/>
            <person name="Tuskan G.A."/>
            <person name="Maumus F."/>
            <person name="Salse J."/>
            <person name="Schmutz J."/>
            <person name="Rensing S.A."/>
        </authorList>
    </citation>
    <scope>NUCLEOTIDE SEQUENCE [LARGE SCALE GENOMIC DNA]</scope>
    <source>
        <strain evidence="4 5">cv. Gransden 2004</strain>
    </source>
</reference>
<dbReference type="HOGENOM" id="CLU_411286_0_0_1"/>
<proteinExistence type="predicted"/>
<dbReference type="SUPFAM" id="SSF57863">
    <property type="entry name" value="ArfGap/RecO-like zinc finger"/>
    <property type="match status" value="1"/>
</dbReference>
<dbReference type="Gramene" id="Pp3c1_39920V3.4">
    <property type="protein sequence ID" value="Pp3c1_39920V3.4"/>
    <property type="gene ID" value="Pp3c1_39920"/>
</dbReference>
<feature type="domain" description="Arf-GAP" evidence="3">
    <location>
        <begin position="11"/>
        <end position="130"/>
    </location>
</feature>
<dbReference type="InterPro" id="IPR044820">
    <property type="entry name" value="AGD14-like"/>
</dbReference>
<dbReference type="FunCoup" id="A9T4H1">
    <property type="interactions" value="2781"/>
</dbReference>
<feature type="compositionally biased region" description="Polar residues" evidence="2">
    <location>
        <begin position="402"/>
        <end position="413"/>
    </location>
</feature>
<dbReference type="Gramene" id="Pp3c1_39920V3.5">
    <property type="protein sequence ID" value="Pp3c1_39920V3.5"/>
    <property type="gene ID" value="Pp3c1_39920"/>
</dbReference>
<dbReference type="EnsemblPlants" id="Pp3c1_39920V3.4">
    <property type="protein sequence ID" value="Pp3c1_39920V3.4"/>
    <property type="gene ID" value="Pp3c1_39920"/>
</dbReference>
<dbReference type="KEGG" id="ppp:112291458"/>
<evidence type="ECO:0000259" key="3">
    <source>
        <dbReference type="PROSITE" id="PS50115"/>
    </source>
</evidence>
<dbReference type="InterPro" id="IPR037278">
    <property type="entry name" value="ARFGAP/RecO"/>
</dbReference>
<dbReference type="EMBL" id="ABEU02000001">
    <property type="status" value="NOT_ANNOTATED_CDS"/>
    <property type="molecule type" value="Genomic_DNA"/>
</dbReference>
<dbReference type="RefSeq" id="XP_073394528.1">
    <property type="nucleotide sequence ID" value="XM_073538427.1"/>
</dbReference>
<dbReference type="RefSeq" id="XP_024394676.1">
    <property type="nucleotide sequence ID" value="XM_024538908.2"/>
</dbReference>
<feature type="region of interest" description="Disordered" evidence="2">
    <location>
        <begin position="383"/>
        <end position="420"/>
    </location>
</feature>
<dbReference type="RefSeq" id="XP_024394641.1">
    <property type="nucleotide sequence ID" value="XM_024538873.2"/>
</dbReference>
<dbReference type="Proteomes" id="UP000006727">
    <property type="component" value="Chromosome 1"/>
</dbReference>
<protein>
    <recommendedName>
        <fullName evidence="3">Arf-GAP domain-containing protein</fullName>
    </recommendedName>
</protein>
<dbReference type="Gramene" id="Pp3c1_39920V3.6">
    <property type="protein sequence ID" value="Pp3c1_39920V3.6"/>
    <property type="gene ID" value="Pp3c1_39920"/>
</dbReference>
<dbReference type="PANTHER" id="PTHR46085:SF3">
    <property type="entry name" value="ARF GTPASE ACTIVATING PROTEIN"/>
    <property type="match status" value="1"/>
</dbReference>
<keyword evidence="1" id="KW-0862">Zinc</keyword>
<dbReference type="RefSeq" id="XP_024394659.1">
    <property type="nucleotide sequence ID" value="XM_024538891.2"/>
</dbReference>
<dbReference type="EnsemblPlants" id="Pp3c1_39920V3.3">
    <property type="protein sequence ID" value="Pp3c1_39920V3.3"/>
    <property type="gene ID" value="Pp3c1_39920"/>
</dbReference>
<dbReference type="PROSITE" id="PS50115">
    <property type="entry name" value="ARFGAP"/>
    <property type="match status" value="1"/>
</dbReference>
<organism evidence="4 5">
    <name type="scientific">Physcomitrium patens</name>
    <name type="common">Spreading-leaved earth moss</name>
    <name type="synonym">Physcomitrella patens</name>
    <dbReference type="NCBI Taxonomy" id="3218"/>
    <lineage>
        <taxon>Eukaryota</taxon>
        <taxon>Viridiplantae</taxon>
        <taxon>Streptophyta</taxon>
        <taxon>Embryophyta</taxon>
        <taxon>Bryophyta</taxon>
        <taxon>Bryophytina</taxon>
        <taxon>Bryopsida</taxon>
        <taxon>Funariidae</taxon>
        <taxon>Funariales</taxon>
        <taxon>Funariaceae</taxon>
        <taxon>Physcomitrium</taxon>
    </lineage>
</organism>
<dbReference type="InterPro" id="IPR038508">
    <property type="entry name" value="ArfGAP_dom_sf"/>
</dbReference>
<dbReference type="OrthoDB" id="6036at2759"/>
<accession>A9T4H1</accession>
<dbReference type="EnsemblPlants" id="Pp3c1_39920V3.5">
    <property type="protein sequence ID" value="Pp3c1_39920V3.5"/>
    <property type="gene ID" value="Pp3c1_39920"/>
</dbReference>
<feature type="compositionally biased region" description="Polar residues" evidence="2">
    <location>
        <begin position="331"/>
        <end position="350"/>
    </location>
</feature>
<dbReference type="CDD" id="cd08838">
    <property type="entry name" value="ArfGap_AGFG"/>
    <property type="match status" value="1"/>
</dbReference>
<dbReference type="AlphaFoldDB" id="A9T4H1"/>
<dbReference type="GO" id="GO:0005096">
    <property type="term" value="F:GTPase activator activity"/>
    <property type="evidence" value="ECO:0007669"/>
    <property type="project" value="InterPro"/>
</dbReference>
<keyword evidence="1" id="KW-0479">Metal-binding</keyword>
<reference evidence="4" key="3">
    <citation type="submission" date="2020-12" db="UniProtKB">
        <authorList>
            <consortium name="EnsemblPlants"/>
        </authorList>
    </citation>
    <scope>IDENTIFICATION</scope>
</reference>
<feature type="compositionally biased region" description="Basic and acidic residues" evidence="2">
    <location>
        <begin position="214"/>
        <end position="231"/>
    </location>
</feature>
<dbReference type="Gramene" id="Pp3c1_39920V3.3">
    <property type="protein sequence ID" value="Pp3c1_39920V3.3"/>
    <property type="gene ID" value="Pp3c1_39920"/>
</dbReference>
<dbReference type="Pfam" id="PF01412">
    <property type="entry name" value="ArfGap"/>
    <property type="match status" value="1"/>
</dbReference>
<keyword evidence="5" id="KW-1185">Reference proteome</keyword>
<dbReference type="EnsemblPlants" id="Pp3c1_39920V3.7">
    <property type="protein sequence ID" value="Pp3c1_39920V3.7"/>
    <property type="gene ID" value="Pp3c1_39920"/>
</dbReference>
<dbReference type="EnsemblPlants" id="Pp3c1_39920V3.6">
    <property type="protein sequence ID" value="Pp3c1_39920V3.6"/>
    <property type="gene ID" value="Pp3c1_39920"/>
</dbReference>
<evidence type="ECO:0000313" key="4">
    <source>
        <dbReference type="EnsemblPlants" id="Pp3c1_39920V3.6"/>
    </source>
</evidence>
<dbReference type="PRINTS" id="PR00405">
    <property type="entry name" value="REVINTRACTNG"/>
</dbReference>
<keyword evidence="1" id="KW-0863">Zinc-finger</keyword>